<feature type="domain" description="HTH arsR-type" evidence="4">
    <location>
        <begin position="29"/>
        <end position="119"/>
    </location>
</feature>
<dbReference type="SUPFAM" id="SSF46785">
    <property type="entry name" value="Winged helix' DNA-binding domain"/>
    <property type="match status" value="1"/>
</dbReference>
<evidence type="ECO:0000256" key="3">
    <source>
        <dbReference type="ARBA" id="ARBA00023163"/>
    </source>
</evidence>
<keyword evidence="2 5" id="KW-0238">DNA-binding</keyword>
<dbReference type="AlphaFoldDB" id="A0A318RD16"/>
<dbReference type="SMART" id="SM00418">
    <property type="entry name" value="HTH_ARSR"/>
    <property type="match status" value="1"/>
</dbReference>
<evidence type="ECO:0000256" key="2">
    <source>
        <dbReference type="ARBA" id="ARBA00023125"/>
    </source>
</evidence>
<comment type="caution">
    <text evidence="5">The sequence shown here is derived from an EMBL/GenBank/DDBJ whole genome shotgun (WGS) entry which is preliminary data.</text>
</comment>
<dbReference type="InterPro" id="IPR051081">
    <property type="entry name" value="HTH_MetalResp_TranReg"/>
</dbReference>
<dbReference type="InterPro" id="IPR001845">
    <property type="entry name" value="HTH_ArsR_DNA-bd_dom"/>
</dbReference>
<dbReference type="EMBL" id="QJSP01000032">
    <property type="protein sequence ID" value="PYE11737.1"/>
    <property type="molecule type" value="Genomic_DNA"/>
</dbReference>
<dbReference type="Pfam" id="PF01022">
    <property type="entry name" value="HTH_5"/>
    <property type="match status" value="1"/>
</dbReference>
<protein>
    <submittedName>
        <fullName evidence="5">DNA-binding transcriptional ArsR family regulator</fullName>
    </submittedName>
</protein>
<keyword evidence="6" id="KW-1185">Reference proteome</keyword>
<evidence type="ECO:0000313" key="5">
    <source>
        <dbReference type="EMBL" id="PYE11737.1"/>
    </source>
</evidence>
<dbReference type="Proteomes" id="UP000247591">
    <property type="component" value="Unassembled WGS sequence"/>
</dbReference>
<dbReference type="InterPro" id="IPR036388">
    <property type="entry name" value="WH-like_DNA-bd_sf"/>
</dbReference>
<dbReference type="GO" id="GO:0003700">
    <property type="term" value="F:DNA-binding transcription factor activity"/>
    <property type="evidence" value="ECO:0007669"/>
    <property type="project" value="InterPro"/>
</dbReference>
<reference evidence="5 6" key="1">
    <citation type="submission" date="2018-06" db="EMBL/GenBank/DDBJ databases">
        <title>Genomic Encyclopedia of Type Strains, Phase IV (KMG-IV): sequencing the most valuable type-strain genomes for metagenomic binning, comparative biology and taxonomic classification.</title>
        <authorList>
            <person name="Goeker M."/>
        </authorList>
    </citation>
    <scope>NUCLEOTIDE SEQUENCE [LARGE SCALE GENOMIC DNA]</scope>
    <source>
        <strain evidence="5 6">DSM 45521</strain>
    </source>
</reference>
<dbReference type="NCBIfam" id="NF033788">
    <property type="entry name" value="HTH_metalloreg"/>
    <property type="match status" value="1"/>
</dbReference>
<evidence type="ECO:0000313" key="6">
    <source>
        <dbReference type="Proteomes" id="UP000247591"/>
    </source>
</evidence>
<keyword evidence="1" id="KW-0805">Transcription regulation</keyword>
<dbReference type="PANTHER" id="PTHR33154:SF18">
    <property type="entry name" value="ARSENICAL RESISTANCE OPERON REPRESSOR"/>
    <property type="match status" value="1"/>
</dbReference>
<dbReference type="PANTHER" id="PTHR33154">
    <property type="entry name" value="TRANSCRIPTIONAL REGULATOR, ARSR FAMILY"/>
    <property type="match status" value="1"/>
</dbReference>
<name>A0A318RD16_WILLI</name>
<keyword evidence="3" id="KW-0804">Transcription</keyword>
<proteinExistence type="predicted"/>
<evidence type="ECO:0000259" key="4">
    <source>
        <dbReference type="PROSITE" id="PS50987"/>
    </source>
</evidence>
<accession>A0A318RD16</accession>
<dbReference type="OrthoDB" id="9798835at2"/>
<dbReference type="InterPro" id="IPR011991">
    <property type="entry name" value="ArsR-like_HTH"/>
</dbReference>
<dbReference type="RefSeq" id="WP_110472997.1">
    <property type="nucleotide sequence ID" value="NZ_QJSP01000032.1"/>
</dbReference>
<dbReference type="Gene3D" id="1.10.10.10">
    <property type="entry name" value="Winged helix-like DNA-binding domain superfamily/Winged helix DNA-binding domain"/>
    <property type="match status" value="1"/>
</dbReference>
<sequence length="119" mass="12747">MTPATGSESTPPVDSVVAGAVHSPVRAALSRAQAEDTATVLRVVSDPTRLQILSLIHTSADQQARVTELTLALGLRQPTVSHHLKVMTEAGVVAREPVGREVWYHIVPTRLDAIADLLR</sequence>
<dbReference type="PROSITE" id="PS50987">
    <property type="entry name" value="HTH_ARSR_2"/>
    <property type="match status" value="1"/>
</dbReference>
<dbReference type="CDD" id="cd00090">
    <property type="entry name" value="HTH_ARSR"/>
    <property type="match status" value="1"/>
</dbReference>
<dbReference type="InterPro" id="IPR036390">
    <property type="entry name" value="WH_DNA-bd_sf"/>
</dbReference>
<organism evidence="5 6">
    <name type="scientific">Williamsia limnetica</name>
    <dbReference type="NCBI Taxonomy" id="882452"/>
    <lineage>
        <taxon>Bacteria</taxon>
        <taxon>Bacillati</taxon>
        <taxon>Actinomycetota</taxon>
        <taxon>Actinomycetes</taxon>
        <taxon>Mycobacteriales</taxon>
        <taxon>Nocardiaceae</taxon>
        <taxon>Williamsia</taxon>
    </lineage>
</organism>
<evidence type="ECO:0000256" key="1">
    <source>
        <dbReference type="ARBA" id="ARBA00023015"/>
    </source>
</evidence>
<dbReference type="PRINTS" id="PR00778">
    <property type="entry name" value="HTHARSR"/>
</dbReference>
<gene>
    <name evidence="5" type="ORF">DFR67_13215</name>
</gene>
<dbReference type="GO" id="GO:0003677">
    <property type="term" value="F:DNA binding"/>
    <property type="evidence" value="ECO:0007669"/>
    <property type="project" value="UniProtKB-KW"/>
</dbReference>